<dbReference type="RefSeq" id="WP_326617454.1">
    <property type="nucleotide sequence ID" value="NZ_CP109106.1"/>
</dbReference>
<dbReference type="EMBL" id="CP109106">
    <property type="protein sequence ID" value="WSB68046.1"/>
    <property type="molecule type" value="Genomic_DNA"/>
</dbReference>
<proteinExistence type="predicted"/>
<evidence type="ECO:0000313" key="2">
    <source>
        <dbReference type="Proteomes" id="UP001344251"/>
    </source>
</evidence>
<protein>
    <submittedName>
        <fullName evidence="1">Uncharacterized protein</fullName>
    </submittedName>
</protein>
<accession>A0ABZ1FCY6</accession>
<keyword evidence="2" id="KW-1185">Reference proteome</keyword>
<sequence>MEEAVVEAVVVETGEDAVTMEATEDAVLAATGEAAADVDQESCFGSTALRHTRTSTVM</sequence>
<evidence type="ECO:0000313" key="1">
    <source>
        <dbReference type="EMBL" id="WSB68046.1"/>
    </source>
</evidence>
<dbReference type="Proteomes" id="UP001344251">
    <property type="component" value="Chromosome"/>
</dbReference>
<organism evidence="1 2">
    <name type="scientific">Streptomyces decoyicus</name>
    <dbReference type="NCBI Taxonomy" id="249567"/>
    <lineage>
        <taxon>Bacteria</taxon>
        <taxon>Bacillati</taxon>
        <taxon>Actinomycetota</taxon>
        <taxon>Actinomycetes</taxon>
        <taxon>Kitasatosporales</taxon>
        <taxon>Streptomycetaceae</taxon>
        <taxon>Streptomyces</taxon>
    </lineage>
</organism>
<reference evidence="1 2" key="1">
    <citation type="submission" date="2022-10" db="EMBL/GenBank/DDBJ databases">
        <title>The complete genomes of actinobacterial strains from the NBC collection.</title>
        <authorList>
            <person name="Joergensen T.S."/>
            <person name="Alvarez Arevalo M."/>
            <person name="Sterndorff E.B."/>
            <person name="Faurdal D."/>
            <person name="Vuksanovic O."/>
            <person name="Mourched A.-S."/>
            <person name="Charusanti P."/>
            <person name="Shaw S."/>
            <person name="Blin K."/>
            <person name="Weber T."/>
        </authorList>
    </citation>
    <scope>NUCLEOTIDE SEQUENCE [LARGE SCALE GENOMIC DNA]</scope>
    <source>
        <strain evidence="1 2">NBC 01774</strain>
    </source>
</reference>
<gene>
    <name evidence="1" type="ORF">OG863_08785</name>
</gene>
<name>A0ABZ1FCY6_9ACTN</name>